<dbReference type="PROSITE" id="PS00542">
    <property type="entry name" value="COMPLEX1_30K"/>
    <property type="match status" value="1"/>
</dbReference>
<accession>A0A4P2VD23</accession>
<dbReference type="GO" id="GO:0016651">
    <property type="term" value="F:oxidoreductase activity, acting on NAD(P)H"/>
    <property type="evidence" value="ECO:0007669"/>
    <property type="project" value="InterPro"/>
</dbReference>
<dbReference type="PANTHER" id="PTHR10884:SF14">
    <property type="entry name" value="NADH DEHYDROGENASE [UBIQUINONE] IRON-SULFUR PROTEIN 3, MITOCHONDRIAL"/>
    <property type="match status" value="1"/>
</dbReference>
<dbReference type="EMBL" id="AP018732">
    <property type="protein sequence ID" value="BBE42489.1"/>
    <property type="molecule type" value="Genomic_DNA"/>
</dbReference>
<reference evidence="4 5" key="1">
    <citation type="journal article" date="2019" name="ISME J.">
        <title>Isolation and characterization of a thermophilic sulfur- and iron-reducing thaumarchaeote from a terrestrial acidic hot spring.</title>
        <authorList>
            <person name="Kato S."/>
            <person name="Itoh T."/>
            <person name="Yuki M."/>
            <person name="Nagamori M."/>
            <person name="Ohnishi M."/>
            <person name="Uematsu K."/>
            <person name="Suzuki K."/>
            <person name="Takashina T."/>
            <person name="Ohkuma M."/>
        </authorList>
    </citation>
    <scope>NUCLEOTIDE SEQUENCE [LARGE SCALE GENOMIC DNA]</scope>
    <source>
        <strain evidence="4 5">NAS-02</strain>
    </source>
</reference>
<keyword evidence="2" id="KW-0813">Transport</keyword>
<dbReference type="KEGG" id="ccai:NAS2_1100"/>
<dbReference type="AlphaFoldDB" id="A0A4P2VD23"/>
<sequence>MSTSAQGIVERLRSILGLTPEAPVEQLKGYVEVSVDPASLRDAAAKLKAAGFDHVKSVTAVDYPDKKQIKVIYHASSMLDESLSGYVVGLATSVDRDNPTVPSLSGIWVSAEFQEREMYEFFGVNFEGHPDLRPLLLTPDLAAQRPLRKDFKVVEEDDYLKSTYEEYTSTKRWV</sequence>
<feature type="domain" description="NADH:ubiquinone oxidoreductase 30kDa subunit" evidence="3">
    <location>
        <begin position="33"/>
        <end position="155"/>
    </location>
</feature>
<dbReference type="Gene3D" id="3.30.460.80">
    <property type="entry name" value="NADH:ubiquinone oxidoreductase, 30kDa subunit"/>
    <property type="match status" value="1"/>
</dbReference>
<dbReference type="GeneID" id="55584911"/>
<name>A0A4P2VD23_9ARCH</name>
<dbReference type="Pfam" id="PF00329">
    <property type="entry name" value="Complex1_30kDa"/>
    <property type="match status" value="1"/>
</dbReference>
<dbReference type="InterPro" id="IPR037232">
    <property type="entry name" value="NADH_quin_OxRdtase_su_C/D-like"/>
</dbReference>
<dbReference type="EC" id="1.6.5.3" evidence="4"/>
<keyword evidence="4" id="KW-0830">Ubiquinone</keyword>
<evidence type="ECO:0000256" key="2">
    <source>
        <dbReference type="ARBA" id="ARBA00022448"/>
    </source>
</evidence>
<gene>
    <name evidence="4" type="ORF">NAS2_1100</name>
</gene>
<organism evidence="4 5">
    <name type="scientific">Conexivisphaera calida</name>
    <dbReference type="NCBI Taxonomy" id="1874277"/>
    <lineage>
        <taxon>Archaea</taxon>
        <taxon>Nitrososphaerota</taxon>
        <taxon>Conexivisphaeria</taxon>
        <taxon>Conexivisphaerales</taxon>
        <taxon>Conexivisphaeraceae</taxon>
        <taxon>Conexivisphaera</taxon>
    </lineage>
</organism>
<dbReference type="InterPro" id="IPR001268">
    <property type="entry name" value="NADH_UbQ_OxRdtase_30kDa_su"/>
</dbReference>
<dbReference type="RefSeq" id="WP_174448717.1">
    <property type="nucleotide sequence ID" value="NZ_AP018732.1"/>
</dbReference>
<protein>
    <submittedName>
        <fullName evidence="4">NADH-ubiquinone oxidoreductase chain C</fullName>
        <ecNumber evidence="4">1.6.5.3</ecNumber>
    </submittedName>
</protein>
<evidence type="ECO:0000313" key="5">
    <source>
        <dbReference type="Proteomes" id="UP000509448"/>
    </source>
</evidence>
<keyword evidence="5" id="KW-1185">Reference proteome</keyword>
<dbReference type="PANTHER" id="PTHR10884">
    <property type="entry name" value="NADH DEHYDROGENASE UBIQUINONE IRON-SULFUR PROTEIN 3"/>
    <property type="match status" value="1"/>
</dbReference>
<keyword evidence="4" id="KW-0560">Oxidoreductase</keyword>
<comment type="similarity">
    <text evidence="1">Belongs to the complex I 30 kDa subunit family.</text>
</comment>
<proteinExistence type="inferred from homology"/>
<dbReference type="Proteomes" id="UP000509448">
    <property type="component" value="Chromosome"/>
</dbReference>
<dbReference type="OrthoDB" id="43567at2157"/>
<dbReference type="GO" id="GO:0008137">
    <property type="term" value="F:NADH dehydrogenase (ubiquinone) activity"/>
    <property type="evidence" value="ECO:0007669"/>
    <property type="project" value="InterPro"/>
</dbReference>
<evidence type="ECO:0000256" key="1">
    <source>
        <dbReference type="ARBA" id="ARBA00007569"/>
    </source>
</evidence>
<dbReference type="SUPFAM" id="SSF143243">
    <property type="entry name" value="Nqo5-like"/>
    <property type="match status" value="1"/>
</dbReference>
<dbReference type="InterPro" id="IPR020396">
    <property type="entry name" value="NADH_UbQ_OxRdtase_CS"/>
</dbReference>
<evidence type="ECO:0000259" key="3">
    <source>
        <dbReference type="Pfam" id="PF00329"/>
    </source>
</evidence>
<evidence type="ECO:0000313" key="4">
    <source>
        <dbReference type="EMBL" id="BBE42489.1"/>
    </source>
</evidence>